<dbReference type="PANTHER" id="PTHR11699">
    <property type="entry name" value="ALDEHYDE DEHYDROGENASE-RELATED"/>
    <property type="match status" value="1"/>
</dbReference>
<evidence type="ECO:0000256" key="3">
    <source>
        <dbReference type="PROSITE-ProRule" id="PRU10007"/>
    </source>
</evidence>
<reference evidence="6 7" key="1">
    <citation type="submission" date="2019-10" db="EMBL/GenBank/DDBJ databases">
        <title>Georgenia wutianyii sp. nov. and Georgenia yuyongxinii sp. nov. isolated from plateau pika (Ochotona curzoniae) in the Qinghai-Tibet plateau of China.</title>
        <authorList>
            <person name="Tian Z."/>
        </authorList>
    </citation>
    <scope>NUCLEOTIDE SEQUENCE [LARGE SCALE GENOMIC DNA]</scope>
    <source>
        <strain evidence="6 7">JCM 15130</strain>
    </source>
</reference>
<evidence type="ECO:0000256" key="4">
    <source>
        <dbReference type="RuleBase" id="RU003345"/>
    </source>
</evidence>
<evidence type="ECO:0000256" key="2">
    <source>
        <dbReference type="ARBA" id="ARBA00023027"/>
    </source>
</evidence>
<evidence type="ECO:0000313" key="7">
    <source>
        <dbReference type="Proteomes" id="UP000429644"/>
    </source>
</evidence>
<dbReference type="GO" id="GO:0016620">
    <property type="term" value="F:oxidoreductase activity, acting on the aldehyde or oxo group of donors, NAD or NADP as acceptor"/>
    <property type="evidence" value="ECO:0007669"/>
    <property type="project" value="InterPro"/>
</dbReference>
<keyword evidence="7" id="KW-1185">Reference proteome</keyword>
<keyword evidence="2" id="KW-0520">NAD</keyword>
<organism evidence="6 7">
    <name type="scientific">Georgenia ruanii</name>
    <dbReference type="NCBI Taxonomy" id="348442"/>
    <lineage>
        <taxon>Bacteria</taxon>
        <taxon>Bacillati</taxon>
        <taxon>Actinomycetota</taxon>
        <taxon>Actinomycetes</taxon>
        <taxon>Micrococcales</taxon>
        <taxon>Bogoriellaceae</taxon>
        <taxon>Georgenia</taxon>
    </lineage>
</organism>
<dbReference type="InterPro" id="IPR016163">
    <property type="entry name" value="Ald_DH_C"/>
</dbReference>
<comment type="similarity">
    <text evidence="4">Belongs to the aldehyde dehydrogenase family.</text>
</comment>
<dbReference type="InterPro" id="IPR015590">
    <property type="entry name" value="Aldehyde_DH_dom"/>
</dbReference>
<gene>
    <name evidence="6" type="ORF">GB882_16265</name>
</gene>
<dbReference type="InterPro" id="IPR029510">
    <property type="entry name" value="Ald_DH_CS_GLU"/>
</dbReference>
<accession>A0A7J9V032</accession>
<dbReference type="FunFam" id="3.40.309.10:FF:000010">
    <property type="entry name" value="Gamma-aminobutyraldehyde dehydrogenase"/>
    <property type="match status" value="1"/>
</dbReference>
<dbReference type="Gene3D" id="3.40.605.10">
    <property type="entry name" value="Aldehyde Dehydrogenase, Chain A, domain 1"/>
    <property type="match status" value="1"/>
</dbReference>
<dbReference type="SUPFAM" id="SSF53720">
    <property type="entry name" value="ALDH-like"/>
    <property type="match status" value="1"/>
</dbReference>
<proteinExistence type="inferred from homology"/>
<dbReference type="InterPro" id="IPR016161">
    <property type="entry name" value="Ald_DH/histidinol_DH"/>
</dbReference>
<feature type="active site" evidence="3">
    <location>
        <position position="254"/>
    </location>
</feature>
<dbReference type="Pfam" id="PF00171">
    <property type="entry name" value="Aldedh"/>
    <property type="match status" value="1"/>
</dbReference>
<name>A0A7J9V032_9MICO</name>
<dbReference type="EMBL" id="WHPD01003502">
    <property type="protein sequence ID" value="MPV90228.1"/>
    <property type="molecule type" value="Genomic_DNA"/>
</dbReference>
<keyword evidence="1 4" id="KW-0560">Oxidoreductase</keyword>
<feature type="domain" description="Aldehyde dehydrogenase" evidence="5">
    <location>
        <begin position="24"/>
        <end position="476"/>
    </location>
</feature>
<dbReference type="AlphaFoldDB" id="A0A7J9V032"/>
<evidence type="ECO:0000313" key="6">
    <source>
        <dbReference type="EMBL" id="MPV90228.1"/>
    </source>
</evidence>
<dbReference type="Gene3D" id="3.40.309.10">
    <property type="entry name" value="Aldehyde Dehydrogenase, Chain A, domain 2"/>
    <property type="match status" value="1"/>
</dbReference>
<comment type="caution">
    <text evidence="6">The sequence shown here is derived from an EMBL/GenBank/DDBJ whole genome shotgun (WGS) entry which is preliminary data.</text>
</comment>
<sequence>MSSVAPEAVVLKNFINGEFVDAIGEGRLDVVDPTTAEVVAVSPISGAADVDAAMAAAATAFRTWRRTTPSERQRLLLRLADALEANESALVEAQHRNTGQPREMIGQEEVGAGADNLRFFAGAARTLEGKAATEYLPGHTSYVRREPVGVVAQVTPWNYPLMMAIWKIGPALAAGNTIVLKPSDTTPESTLEIARIAQDILPAGVLNVVLGDASTGELMTEHRTPAMVSITGSVRAGKAVAASAAKNVKRSHLELGGKAPAVVFADADLPATAQALVEFGTFNAGQDCTAVTRVLVQDSVHDEFVELLAQAARETTTGDPDDSKNFYGPLNNARHFATVKEKVESLPAHATVVTGGKPASDVGYFFEPTIVTGVRQDDRIVQEETFGPVLTVQSFATEAEAVELANDVDYALASSVWTADHGTAMRVSRDLDFGCVWVNTHVLLTSEMPHGGFKSSGYGKDLSLYSVEEYTRVKHVMHALGEE</sequence>
<dbReference type="Proteomes" id="UP000429644">
    <property type="component" value="Unassembled WGS sequence"/>
</dbReference>
<protein>
    <submittedName>
        <fullName evidence="6">Aldehyde dehydrogenase family protein</fullName>
    </submittedName>
</protein>
<dbReference type="PROSITE" id="PS00687">
    <property type="entry name" value="ALDEHYDE_DEHYDR_GLU"/>
    <property type="match status" value="1"/>
</dbReference>
<dbReference type="NCBIfam" id="NF010000">
    <property type="entry name" value="PRK13473.1"/>
    <property type="match status" value="1"/>
</dbReference>
<dbReference type="FunFam" id="3.40.605.10:FF:000001">
    <property type="entry name" value="Aldehyde dehydrogenase 1"/>
    <property type="match status" value="1"/>
</dbReference>
<dbReference type="OrthoDB" id="6882680at2"/>
<evidence type="ECO:0000259" key="5">
    <source>
        <dbReference type="Pfam" id="PF00171"/>
    </source>
</evidence>
<dbReference type="InterPro" id="IPR016162">
    <property type="entry name" value="Ald_DH_N"/>
</dbReference>
<evidence type="ECO:0000256" key="1">
    <source>
        <dbReference type="ARBA" id="ARBA00023002"/>
    </source>
</evidence>